<dbReference type="EMBL" id="STFG01000002">
    <property type="protein sequence ID" value="THU04470.1"/>
    <property type="molecule type" value="Genomic_DNA"/>
</dbReference>
<organism evidence="1 2">
    <name type="scientific">Lampropedia puyangensis</name>
    <dbReference type="NCBI Taxonomy" id="1330072"/>
    <lineage>
        <taxon>Bacteria</taxon>
        <taxon>Pseudomonadati</taxon>
        <taxon>Pseudomonadota</taxon>
        <taxon>Betaproteobacteria</taxon>
        <taxon>Burkholderiales</taxon>
        <taxon>Comamonadaceae</taxon>
        <taxon>Lampropedia</taxon>
    </lineage>
</organism>
<name>A0A4S8FAE0_9BURK</name>
<keyword evidence="2" id="KW-1185">Reference proteome</keyword>
<evidence type="ECO:0000313" key="1">
    <source>
        <dbReference type="EMBL" id="THU04470.1"/>
    </source>
</evidence>
<accession>A0A4S8FAE0</accession>
<comment type="caution">
    <text evidence="1">The sequence shown here is derived from an EMBL/GenBank/DDBJ whole genome shotgun (WGS) entry which is preliminary data.</text>
</comment>
<dbReference type="OrthoDB" id="8237640at2"/>
<protein>
    <recommendedName>
        <fullName evidence="3">DUF4145 domain-containing protein</fullName>
    </recommendedName>
</protein>
<sequence length="144" mass="15814">MNAAAQQAFQNLSGPGKPLRAEPPDAAEFTGLIKSAMARLDDADNPQLSIESRFDLAYNAAHALCLAALRWHGWRSGNRYIVFQLLPHTLELGPAVWRVLAKCHDIRNLGEYEGHLNIDERITADLLAAAHAVEKKVRALPTPA</sequence>
<proteinExistence type="predicted"/>
<evidence type="ECO:0000313" key="2">
    <source>
        <dbReference type="Proteomes" id="UP000308917"/>
    </source>
</evidence>
<reference evidence="1 2" key="1">
    <citation type="journal article" date="2015" name="Antonie Van Leeuwenhoek">
        <title>Lampropedia puyangensis sp. nov., isolated from symptomatic bark of Populus ? euramericana canker and emended description of Lampropedia hyalina (Ehrenberg 1832) Lee et al. 2004.</title>
        <authorList>
            <person name="Li Y."/>
            <person name="Wang T."/>
            <person name="Piao C.G."/>
            <person name="Wang L.F."/>
            <person name="Tian G.Z."/>
            <person name="Zhu T.H."/>
            <person name="Guo M.W."/>
        </authorList>
    </citation>
    <scope>NUCLEOTIDE SEQUENCE [LARGE SCALE GENOMIC DNA]</scope>
    <source>
        <strain evidence="1 2">2-bin</strain>
    </source>
</reference>
<gene>
    <name evidence="1" type="ORF">E9531_03515</name>
</gene>
<dbReference type="Proteomes" id="UP000308917">
    <property type="component" value="Unassembled WGS sequence"/>
</dbReference>
<evidence type="ECO:0008006" key="3">
    <source>
        <dbReference type="Google" id="ProtNLM"/>
    </source>
</evidence>
<dbReference type="AlphaFoldDB" id="A0A4S8FAE0"/>
<dbReference type="RefSeq" id="WP_136572365.1">
    <property type="nucleotide sequence ID" value="NZ_STFG01000002.1"/>
</dbReference>